<proteinExistence type="predicted"/>
<comment type="caution">
    <text evidence="2">The sequence shown here is derived from an EMBL/GenBank/DDBJ whole genome shotgun (WGS) entry which is preliminary data.</text>
</comment>
<gene>
    <name evidence="2" type="ORF">NPIL_575221</name>
</gene>
<dbReference type="Proteomes" id="UP000887013">
    <property type="component" value="Unassembled WGS sequence"/>
</dbReference>
<evidence type="ECO:0000256" key="1">
    <source>
        <dbReference type="SAM" id="MobiDB-lite"/>
    </source>
</evidence>
<dbReference type="EMBL" id="BMAW01080158">
    <property type="protein sequence ID" value="GFU18308.1"/>
    <property type="molecule type" value="Genomic_DNA"/>
</dbReference>
<protein>
    <submittedName>
        <fullName evidence="2">Uncharacterized protein</fullName>
    </submittedName>
</protein>
<name>A0A8X6QGY3_NEPPI</name>
<accession>A0A8X6QGY3</accession>
<keyword evidence="3" id="KW-1185">Reference proteome</keyword>
<organism evidence="2 3">
    <name type="scientific">Nephila pilipes</name>
    <name type="common">Giant wood spider</name>
    <name type="synonym">Nephila maculata</name>
    <dbReference type="NCBI Taxonomy" id="299642"/>
    <lineage>
        <taxon>Eukaryota</taxon>
        <taxon>Metazoa</taxon>
        <taxon>Ecdysozoa</taxon>
        <taxon>Arthropoda</taxon>
        <taxon>Chelicerata</taxon>
        <taxon>Arachnida</taxon>
        <taxon>Araneae</taxon>
        <taxon>Araneomorphae</taxon>
        <taxon>Entelegynae</taxon>
        <taxon>Araneoidea</taxon>
        <taxon>Nephilidae</taxon>
        <taxon>Nephila</taxon>
    </lineage>
</organism>
<evidence type="ECO:0000313" key="3">
    <source>
        <dbReference type="Proteomes" id="UP000887013"/>
    </source>
</evidence>
<feature type="compositionally biased region" description="Polar residues" evidence="1">
    <location>
        <begin position="40"/>
        <end position="50"/>
    </location>
</feature>
<dbReference type="AlphaFoldDB" id="A0A8X6QGY3"/>
<feature type="compositionally biased region" description="Polar residues" evidence="1">
    <location>
        <begin position="61"/>
        <end position="90"/>
    </location>
</feature>
<evidence type="ECO:0000313" key="2">
    <source>
        <dbReference type="EMBL" id="GFU18308.1"/>
    </source>
</evidence>
<sequence>MTAITELSPPSLAITPWGLRMADWDSAPLRLQWTKALRSNPPSDFKTSGSPLDPDHWEAPETSSGTATQGFEQNLGTQAMEPSSTHTQKN</sequence>
<reference evidence="2" key="1">
    <citation type="submission" date="2020-08" db="EMBL/GenBank/DDBJ databases">
        <title>Multicomponent nature underlies the extraordinary mechanical properties of spider dragline silk.</title>
        <authorList>
            <person name="Kono N."/>
            <person name="Nakamura H."/>
            <person name="Mori M."/>
            <person name="Yoshida Y."/>
            <person name="Ohtoshi R."/>
            <person name="Malay A.D."/>
            <person name="Moran D.A.P."/>
            <person name="Tomita M."/>
            <person name="Numata K."/>
            <person name="Arakawa K."/>
        </authorList>
    </citation>
    <scope>NUCLEOTIDE SEQUENCE</scope>
</reference>
<feature type="region of interest" description="Disordered" evidence="1">
    <location>
        <begin position="37"/>
        <end position="90"/>
    </location>
</feature>